<dbReference type="Pfam" id="PF12671">
    <property type="entry name" value="Amidase_6"/>
    <property type="match status" value="1"/>
</dbReference>
<keyword evidence="3" id="KW-1185">Reference proteome</keyword>
<dbReference type="STRING" id="1552.A7L45_10070"/>
<dbReference type="Proteomes" id="UP000182569">
    <property type="component" value="Chromosome"/>
</dbReference>
<proteinExistence type="predicted"/>
<dbReference type="InterPro" id="IPR024301">
    <property type="entry name" value="Amidase_6"/>
</dbReference>
<evidence type="ECO:0000259" key="1">
    <source>
        <dbReference type="Pfam" id="PF12671"/>
    </source>
</evidence>
<dbReference type="OrthoDB" id="9812429at2"/>
<dbReference type="Gene3D" id="3.90.1720.10">
    <property type="entry name" value="endopeptidase domain like (from Nostoc punctiforme)"/>
    <property type="match status" value="1"/>
</dbReference>
<dbReference type="EMBL" id="CP015756">
    <property type="protein sequence ID" value="APC40385.1"/>
    <property type="molecule type" value="Genomic_DNA"/>
</dbReference>
<name>A0A1J0GG95_9CLOT</name>
<feature type="domain" description="Putative amidase" evidence="1">
    <location>
        <begin position="4"/>
        <end position="153"/>
    </location>
</feature>
<accession>A0A1J0GG95</accession>
<dbReference type="KEGG" id="ceu:A7L45_10070"/>
<protein>
    <recommendedName>
        <fullName evidence="1">Putative amidase domain-containing protein</fullName>
    </recommendedName>
</protein>
<evidence type="ECO:0000313" key="3">
    <source>
        <dbReference type="Proteomes" id="UP000182569"/>
    </source>
</evidence>
<dbReference type="PANTHER" id="PTHR40032:SF1">
    <property type="entry name" value="EXPORTED PROTEIN"/>
    <property type="match status" value="1"/>
</dbReference>
<dbReference type="AlphaFoldDB" id="A0A1J0GG95"/>
<reference evidence="3" key="1">
    <citation type="journal article" date="2016" name="Front. Microbiol.">
        <title>Complete Genome Sequence of Clostridium estertheticum DSM 8809, a Microbe Identified in Spoiled Vacuum Packed Beef.</title>
        <authorList>
            <person name="Yu Z."/>
            <person name="Gunn L."/>
            <person name="Brennan E."/>
            <person name="Reid R."/>
            <person name="Wall P.G."/>
            <person name="Gaora O.P."/>
            <person name="Hurley D."/>
            <person name="Bolton D."/>
            <person name="Fanning S."/>
        </authorList>
    </citation>
    <scope>NUCLEOTIDE SEQUENCE [LARGE SCALE GENOMIC DNA]</scope>
    <source>
        <strain evidence="3">DSM 8809</strain>
    </source>
</reference>
<organism evidence="2 3">
    <name type="scientific">Clostridium estertheticum subsp. estertheticum</name>
    <dbReference type="NCBI Taxonomy" id="1552"/>
    <lineage>
        <taxon>Bacteria</taxon>
        <taxon>Bacillati</taxon>
        <taxon>Bacillota</taxon>
        <taxon>Clostridia</taxon>
        <taxon>Eubacteriales</taxon>
        <taxon>Clostridiaceae</taxon>
        <taxon>Clostridium</taxon>
    </lineage>
</organism>
<sequence>MTSKYDRKLATSYAMKYALEPNKRYKFYEFVNGNGGDCTNFVSQCLMAGGARMDYNNVRPWWYDGRGKSSICWAVANSLFWYLKTNQKLNRNVIKGLEVEDLSKLEIGDVVFYENYNNSIFHSAIITSFIDEYGIHEPRISQHSYNQINETYVKDYEYKKAHFLKITF</sequence>
<dbReference type="RefSeq" id="WP_071612674.1">
    <property type="nucleotide sequence ID" value="NZ_CP015756.1"/>
</dbReference>
<evidence type="ECO:0000313" key="2">
    <source>
        <dbReference type="EMBL" id="APC40385.1"/>
    </source>
</evidence>
<dbReference type="PANTHER" id="PTHR40032">
    <property type="entry name" value="EXPORTED PROTEIN-RELATED"/>
    <property type="match status" value="1"/>
</dbReference>
<gene>
    <name evidence="2" type="ORF">A7L45_10070</name>
</gene>